<gene>
    <name evidence="2" type="ORF">H8K32_15575</name>
</gene>
<comment type="caution">
    <text evidence="2">The sequence shown here is derived from an EMBL/GenBank/DDBJ whole genome shotgun (WGS) entry which is preliminary data.</text>
</comment>
<dbReference type="AlphaFoldDB" id="A0A923HJS5"/>
<dbReference type="RefSeq" id="WP_186913470.1">
    <property type="nucleotide sequence ID" value="NZ_JACOFV010000015.1"/>
</dbReference>
<dbReference type="Pfam" id="PF07963">
    <property type="entry name" value="N_methyl"/>
    <property type="match status" value="1"/>
</dbReference>
<dbReference type="InterPro" id="IPR012902">
    <property type="entry name" value="N_methyl_site"/>
</dbReference>
<organism evidence="2 3">
    <name type="scientific">Undibacterium jejuense</name>
    <dbReference type="NCBI Taxonomy" id="1344949"/>
    <lineage>
        <taxon>Bacteria</taxon>
        <taxon>Pseudomonadati</taxon>
        <taxon>Pseudomonadota</taxon>
        <taxon>Betaproteobacteria</taxon>
        <taxon>Burkholderiales</taxon>
        <taxon>Oxalobacteraceae</taxon>
        <taxon>Undibacterium</taxon>
    </lineage>
</organism>
<keyword evidence="3" id="KW-1185">Reference proteome</keyword>
<evidence type="ECO:0000313" key="3">
    <source>
        <dbReference type="Proteomes" id="UP000634011"/>
    </source>
</evidence>
<reference evidence="2" key="1">
    <citation type="submission" date="2020-08" db="EMBL/GenBank/DDBJ databases">
        <title>Novel species isolated from subtropical streams in China.</title>
        <authorList>
            <person name="Lu H."/>
        </authorList>
    </citation>
    <scope>NUCLEOTIDE SEQUENCE</scope>
    <source>
        <strain evidence="2">KACC 12607</strain>
    </source>
</reference>
<feature type="transmembrane region" description="Helical" evidence="1">
    <location>
        <begin position="36"/>
        <end position="57"/>
    </location>
</feature>
<keyword evidence="1" id="KW-1133">Transmembrane helix</keyword>
<dbReference type="Proteomes" id="UP000634011">
    <property type="component" value="Unassembled WGS sequence"/>
</dbReference>
<evidence type="ECO:0000313" key="2">
    <source>
        <dbReference type="EMBL" id="MBC3863525.1"/>
    </source>
</evidence>
<protein>
    <submittedName>
        <fullName evidence="2">Prepilin-type N-terminal cleavage/methylation domain-containing protein</fullName>
    </submittedName>
</protein>
<keyword evidence="1" id="KW-0812">Transmembrane</keyword>
<name>A0A923HJS5_9BURK</name>
<evidence type="ECO:0000256" key="1">
    <source>
        <dbReference type="SAM" id="Phobius"/>
    </source>
</evidence>
<proteinExistence type="predicted"/>
<dbReference type="EMBL" id="JACOFV010000015">
    <property type="protein sequence ID" value="MBC3863525.1"/>
    <property type="molecule type" value="Genomic_DNA"/>
</dbReference>
<accession>A0A923HJS5</accession>
<keyword evidence="1" id="KW-0472">Membrane</keyword>
<sequence>MKNCIRPKRIQNVFQMKSKKENQIGKAQSGFSMIELLVGVLISMLVVLAVAGTAQFLEVQKRITVGKNSTLETLAITTNTLEEDIRMAGFGLSSCPVTHVVSSNDTEDLTRAVTITAGANNKSSDTLQLVYGDSQFGISKSFLTAMTTTTFNVNYAGQLTKGSLALISDGISCDVYFVNAAPAQNSAGNSYTVTYGSDKDAYGNSWTDATIRKAGATVLGFNGIKNLTYSLNGTSLQVVDAVAGTPATLVSDNIVMVRFYYGLVDGSFVSADKNNNAGTDYSPAGLTATPANLKNIKSIRMFIVARSPVLNKTDSNNNCTTTTTAPVSWTGGPTIDLSSTNNWGCYRYSTSDLIVPLKNVLLSAT</sequence>